<dbReference type="Gene3D" id="2.60.40.10">
    <property type="entry name" value="Immunoglobulins"/>
    <property type="match status" value="1"/>
</dbReference>
<dbReference type="OrthoDB" id="7062774at2"/>
<accession>A0A1M5ZAQ9</accession>
<dbReference type="Proteomes" id="UP000184268">
    <property type="component" value="Unassembled WGS sequence"/>
</dbReference>
<gene>
    <name evidence="3" type="ORF">SAMN02745129_0111</name>
</gene>
<evidence type="ECO:0000256" key="1">
    <source>
        <dbReference type="SAM" id="SignalP"/>
    </source>
</evidence>
<protein>
    <recommendedName>
        <fullName evidence="2">DUF4124 domain-containing protein</fullName>
    </recommendedName>
</protein>
<evidence type="ECO:0000313" key="3">
    <source>
        <dbReference type="EMBL" id="SHI21272.1"/>
    </source>
</evidence>
<dbReference type="AlphaFoldDB" id="A0A1M5ZAQ9"/>
<feature type="domain" description="DUF4124" evidence="2">
    <location>
        <begin position="6"/>
        <end position="58"/>
    </location>
</feature>
<reference evidence="3 4" key="1">
    <citation type="submission" date="2016-11" db="EMBL/GenBank/DDBJ databases">
        <authorList>
            <person name="Jaros S."/>
            <person name="Januszkiewicz K."/>
            <person name="Wedrychowicz H."/>
        </authorList>
    </citation>
    <scope>NUCLEOTIDE SEQUENCE [LARGE SCALE GENOMIC DNA]</scope>
    <source>
        <strain evidence="3 4">DSM 16917</strain>
    </source>
</reference>
<keyword evidence="4" id="KW-1185">Reference proteome</keyword>
<evidence type="ECO:0000313" key="4">
    <source>
        <dbReference type="Proteomes" id="UP000184268"/>
    </source>
</evidence>
<dbReference type="InterPro" id="IPR013783">
    <property type="entry name" value="Ig-like_fold"/>
</dbReference>
<keyword evidence="1" id="KW-0732">Signal</keyword>
<evidence type="ECO:0000259" key="2">
    <source>
        <dbReference type="Pfam" id="PF13511"/>
    </source>
</evidence>
<dbReference type="EMBL" id="FQXG01000010">
    <property type="protein sequence ID" value="SHI21272.1"/>
    <property type="molecule type" value="Genomic_DNA"/>
</dbReference>
<dbReference type="STRING" id="299255.SAMN02745129_0111"/>
<dbReference type="InterPro" id="IPR025392">
    <property type="entry name" value="DUF4124"/>
</dbReference>
<sequence length="183" mass="20211">MRWSVLFLLMITLPLSASVYKWTDEHGQVHYSDKPREGAEQVEVDPSKISTVELPAPRPVVAQAEPESTQPDYRIALLDPQDEATIRDNNGQLDLQIQLEPDLQDGHRVQLLLDGEVVRTLGGGGSYALDNLTRGEHQLQAQVIDKNGKVLASTASRTVYLHRHSRLFTPPGPTPKPLPNGAP</sequence>
<feature type="signal peptide" evidence="1">
    <location>
        <begin position="1"/>
        <end position="17"/>
    </location>
</feature>
<dbReference type="RefSeq" id="WP_067661364.1">
    <property type="nucleotide sequence ID" value="NZ_FQXG01000010.1"/>
</dbReference>
<organism evidence="3 4">
    <name type="scientific">Ferrimonas marina</name>
    <dbReference type="NCBI Taxonomy" id="299255"/>
    <lineage>
        <taxon>Bacteria</taxon>
        <taxon>Pseudomonadati</taxon>
        <taxon>Pseudomonadota</taxon>
        <taxon>Gammaproteobacteria</taxon>
        <taxon>Alteromonadales</taxon>
        <taxon>Ferrimonadaceae</taxon>
        <taxon>Ferrimonas</taxon>
    </lineage>
</organism>
<feature type="chain" id="PRO_5009915423" description="DUF4124 domain-containing protein" evidence="1">
    <location>
        <begin position="18"/>
        <end position="183"/>
    </location>
</feature>
<dbReference type="Pfam" id="PF13511">
    <property type="entry name" value="DUF4124"/>
    <property type="match status" value="1"/>
</dbReference>
<name>A0A1M5ZAQ9_9GAMM</name>
<proteinExistence type="predicted"/>